<reference evidence="2 3" key="1">
    <citation type="submission" date="2019-09" db="EMBL/GenBank/DDBJ databases">
        <authorList>
            <person name="Chandra G."/>
            <person name="Truman W A."/>
        </authorList>
    </citation>
    <scope>NUCLEOTIDE SEQUENCE [LARGE SCALE GENOMIC DNA]</scope>
    <source>
        <strain evidence="2">PS631</strain>
    </source>
</reference>
<accession>A0A5E6PAN8</accession>
<dbReference type="Proteomes" id="UP000399692">
    <property type="component" value="Unassembled WGS sequence"/>
</dbReference>
<organism evidence="2 3">
    <name type="scientific">Pseudomonas fluorescens</name>
    <dbReference type="NCBI Taxonomy" id="294"/>
    <lineage>
        <taxon>Bacteria</taxon>
        <taxon>Pseudomonadati</taxon>
        <taxon>Pseudomonadota</taxon>
        <taxon>Gammaproteobacteria</taxon>
        <taxon>Pseudomonadales</taxon>
        <taxon>Pseudomonadaceae</taxon>
        <taxon>Pseudomonas</taxon>
    </lineage>
</organism>
<name>A0A5E6PAN8_PSEFL</name>
<proteinExistence type="predicted"/>
<evidence type="ECO:0000313" key="3">
    <source>
        <dbReference type="Proteomes" id="UP000399692"/>
    </source>
</evidence>
<dbReference type="RefSeq" id="WP_191622731.1">
    <property type="nucleotide sequence ID" value="NZ_CABVHF010000001.1"/>
</dbReference>
<dbReference type="EMBL" id="CABVHF010000001">
    <property type="protein sequence ID" value="VVM40211.1"/>
    <property type="molecule type" value="Genomic_DNA"/>
</dbReference>
<gene>
    <name evidence="2" type="ORF">PS631_00241</name>
</gene>
<feature type="transmembrane region" description="Helical" evidence="1">
    <location>
        <begin position="7"/>
        <end position="26"/>
    </location>
</feature>
<evidence type="ECO:0000256" key="1">
    <source>
        <dbReference type="SAM" id="Phobius"/>
    </source>
</evidence>
<keyword evidence="1" id="KW-0812">Transmembrane</keyword>
<keyword evidence="1" id="KW-1133">Transmembrane helix</keyword>
<evidence type="ECO:0000313" key="2">
    <source>
        <dbReference type="EMBL" id="VVM40211.1"/>
    </source>
</evidence>
<protein>
    <submittedName>
        <fullName evidence="2">Uncharacterized protein</fullName>
    </submittedName>
</protein>
<sequence length="53" mass="5578">MSAFHYFIASALVAFCLACAGVWMLAGTGWALLTGAVSFFCIAAFIRRGLTDG</sequence>
<feature type="transmembrane region" description="Helical" evidence="1">
    <location>
        <begin position="32"/>
        <end position="50"/>
    </location>
</feature>
<dbReference type="AlphaFoldDB" id="A0A5E6PAN8"/>
<keyword evidence="1" id="KW-0472">Membrane</keyword>